<dbReference type="SUPFAM" id="SSF52540">
    <property type="entry name" value="P-loop containing nucleoside triphosphate hydrolases"/>
    <property type="match status" value="2"/>
</dbReference>
<gene>
    <name evidence="3" type="ORF">GCL60_14140</name>
</gene>
<keyword evidence="1" id="KW-0175">Coiled coil</keyword>
<feature type="coiled-coil region" evidence="1">
    <location>
        <begin position="496"/>
        <end position="537"/>
    </location>
</feature>
<sequence length="1184" mass="139449">MKLLKIELENLNSLYGHHSVDFEKDLLGSPLFLIMGSTGAGKSTLMDAMSLSLFGQTPRLIKSKTDKDSENDCRQVMSRGTAYAFSQLTFTKLENGKLQKYRATWQCERAYKKPDGNFKDPRRILEKYIPEFNEWEQIVSDHRPKFFEPHFNRVLENLTVDDFKRMVLLAQGEFAAFLKANEEERAAILERLTNTEIYKDIGKKASEKKKSYEEKLNQATLKFNGIQILSLEEETKLINENIELNEKIISSEKNIEILNKNIEWLDKKKYLEEKFNESLIAFKNYENKYKENIEIIFNIEQYHKFKNAIQYIIKEEMLNCDLLKLKLDKEKNQENLNILKTHITFISNNIKHYQESYDSAKNILDTKKPEIYKGKELRFQKNNLLLELEDKKNKIEQVSKENENIIHLKNILEKKYLQIKTNQTELCNVVKKDLNNMFLNYNLFLKSSNEVKNKFDFLKKEVISLSIPFDNPQEKLISLRKKRDLFNLEKSSMSKISFYLEELQKKEIELTDLEKKHEELEKNILKENENYSFTKNTFDYELNEISIIKSQVSDLSWRIGLAEQRKHLNLGENCPLCGSLDHPYFKEAAFKNSDLEILEKHQFLTSQLIFKEESYHNSLTTLNQIEKNVFIFTQDIKNMNSQINSLKKGIEDKKNTLIDMFREKNCSQIIKNSDQFYNVLRELEKNNEDNLKFTDLDIKKISENFESYNQIKEQYIENKNNESNYLRYIQELSDVLKYLDPNFDLDAFKKLIQYDNILLENIVFDEKKYFDKYRMIESEKSEISHKLVEADKDVLLNEKIIQNLKQEFVFIDKKLNTLDLDISSVLNGEDPEKFENELNDAVNAKYIKLTQEQKIFNEKEKNYVVLKNQLENIISQENQMNDSLFLIHDFLKNEFIKLGAHNKDEIIKYNLNEDDYKKFHIIYTELEKIKISTTELKNQRELDLKKHQDTNTDDKFNNNYDFLQNNKKELLFLIDNLKENKSNISQKIISNDENKNQSTKFYEELKEIQHEYSIWQRLHQIIGINNGDQFKKFAQILNLEELISKANYHLSRFEKRYSLAPAIDTENKPRLAFAIKDSYHANELRSFKTLSGGETFLVSLALALALADYRSVRMPIETILLDEGFGTLDPETLQVAMGALESLYSNGTQVGIISHVESLKESIGARIIVEKLGNGHSSIKVENL</sequence>
<keyword evidence="4" id="KW-1185">Reference proteome</keyword>
<feature type="coiled-coil region" evidence="1">
    <location>
        <begin position="202"/>
        <end position="261"/>
    </location>
</feature>
<dbReference type="GO" id="GO:0006302">
    <property type="term" value="P:double-strand break repair"/>
    <property type="evidence" value="ECO:0007669"/>
    <property type="project" value="InterPro"/>
</dbReference>
<proteinExistence type="predicted"/>
<protein>
    <submittedName>
        <fullName evidence="3">AAA family ATPase</fullName>
    </submittedName>
</protein>
<dbReference type="GO" id="GO:0016887">
    <property type="term" value="F:ATP hydrolysis activity"/>
    <property type="evidence" value="ECO:0007669"/>
    <property type="project" value="InterPro"/>
</dbReference>
<dbReference type="PANTHER" id="PTHR32114">
    <property type="entry name" value="ABC TRANSPORTER ABCH.3"/>
    <property type="match status" value="1"/>
</dbReference>
<dbReference type="RefSeq" id="WP_153421392.1">
    <property type="nucleotide sequence ID" value="NZ_WFLM01000005.1"/>
</dbReference>
<evidence type="ECO:0000313" key="3">
    <source>
        <dbReference type="EMBL" id="KAB8036975.1"/>
    </source>
</evidence>
<feature type="coiled-coil region" evidence="1">
    <location>
        <begin position="381"/>
        <end position="415"/>
    </location>
</feature>
<accession>A0A6N6VT57</accession>
<dbReference type="InterPro" id="IPR038729">
    <property type="entry name" value="Rad50/SbcC_AAA"/>
</dbReference>
<evidence type="ECO:0000259" key="2">
    <source>
        <dbReference type="Pfam" id="PF13476"/>
    </source>
</evidence>
<dbReference type="Pfam" id="PF13558">
    <property type="entry name" value="SbcC_Walker_B"/>
    <property type="match status" value="1"/>
</dbReference>
<dbReference type="InterPro" id="IPR027417">
    <property type="entry name" value="P-loop_NTPase"/>
</dbReference>
<feature type="domain" description="Rad50/SbcC-type AAA" evidence="2">
    <location>
        <begin position="5"/>
        <end position="225"/>
    </location>
</feature>
<evidence type="ECO:0000256" key="1">
    <source>
        <dbReference type="SAM" id="Coils"/>
    </source>
</evidence>
<dbReference type="OrthoDB" id="9795626at2"/>
<dbReference type="Gene3D" id="3.40.50.300">
    <property type="entry name" value="P-loop containing nucleotide triphosphate hydrolases"/>
    <property type="match status" value="2"/>
</dbReference>
<dbReference type="Proteomes" id="UP000437748">
    <property type="component" value="Unassembled WGS sequence"/>
</dbReference>
<reference evidence="3 4" key="1">
    <citation type="submission" date="2019-10" db="EMBL/GenBank/DDBJ databases">
        <title>New species of Slilvanegrellaceae.</title>
        <authorList>
            <person name="Pitt A."/>
            <person name="Hahn M.W."/>
        </authorList>
    </citation>
    <scope>NUCLEOTIDE SEQUENCE [LARGE SCALE GENOMIC DNA]</scope>
    <source>
        <strain evidence="3 4">SP-Ram-0.45-NSY-1</strain>
    </source>
</reference>
<comment type="caution">
    <text evidence="3">The sequence shown here is derived from an EMBL/GenBank/DDBJ whole genome shotgun (WGS) entry which is preliminary data.</text>
</comment>
<dbReference type="AlphaFoldDB" id="A0A6N6VT57"/>
<dbReference type="EMBL" id="WFLM01000005">
    <property type="protein sequence ID" value="KAB8036975.1"/>
    <property type="molecule type" value="Genomic_DNA"/>
</dbReference>
<evidence type="ECO:0000313" key="4">
    <source>
        <dbReference type="Proteomes" id="UP000437748"/>
    </source>
</evidence>
<organism evidence="3 4">
    <name type="scientific">Silvanigrella paludirubra</name>
    <dbReference type="NCBI Taxonomy" id="2499159"/>
    <lineage>
        <taxon>Bacteria</taxon>
        <taxon>Pseudomonadati</taxon>
        <taxon>Bdellovibrionota</taxon>
        <taxon>Oligoflexia</taxon>
        <taxon>Silvanigrellales</taxon>
        <taxon>Silvanigrellaceae</taxon>
        <taxon>Silvanigrella</taxon>
    </lineage>
</organism>
<dbReference type="PANTHER" id="PTHR32114:SF2">
    <property type="entry name" value="ABC TRANSPORTER ABCH.3"/>
    <property type="match status" value="1"/>
</dbReference>
<dbReference type="Pfam" id="PF13476">
    <property type="entry name" value="AAA_23"/>
    <property type="match status" value="1"/>
</dbReference>
<name>A0A6N6VT57_9BACT</name>